<evidence type="ECO:0000313" key="3">
    <source>
        <dbReference type="Proteomes" id="UP001488805"/>
    </source>
</evidence>
<comment type="caution">
    <text evidence="2">The sequence shown here is derived from an EMBL/GenBank/DDBJ whole genome shotgun (WGS) entry which is preliminary data.</text>
</comment>
<dbReference type="EMBL" id="JBCEZU010000145">
    <property type="protein sequence ID" value="KAK9524987.1"/>
    <property type="molecule type" value="Genomic_DNA"/>
</dbReference>
<organism evidence="2 3">
    <name type="scientific">Zoarces viviparus</name>
    <name type="common">Viviparous eelpout</name>
    <name type="synonym">Blennius viviparus</name>
    <dbReference type="NCBI Taxonomy" id="48416"/>
    <lineage>
        <taxon>Eukaryota</taxon>
        <taxon>Metazoa</taxon>
        <taxon>Chordata</taxon>
        <taxon>Craniata</taxon>
        <taxon>Vertebrata</taxon>
        <taxon>Euteleostomi</taxon>
        <taxon>Actinopterygii</taxon>
        <taxon>Neopterygii</taxon>
        <taxon>Teleostei</taxon>
        <taxon>Neoteleostei</taxon>
        <taxon>Acanthomorphata</taxon>
        <taxon>Eupercaria</taxon>
        <taxon>Perciformes</taxon>
        <taxon>Cottioidei</taxon>
        <taxon>Zoarcales</taxon>
        <taxon>Zoarcidae</taxon>
        <taxon>Zoarcinae</taxon>
        <taxon>Zoarces</taxon>
    </lineage>
</organism>
<reference evidence="2 3" key="1">
    <citation type="journal article" date="2024" name="Genome Biol. Evol.">
        <title>Chromosome-level genome assembly of the viviparous eelpout Zoarces viviparus.</title>
        <authorList>
            <person name="Fuhrmann N."/>
            <person name="Brasseur M.V."/>
            <person name="Bakowski C.E."/>
            <person name="Podsiadlowski L."/>
            <person name="Prost S."/>
            <person name="Krehenwinkel H."/>
            <person name="Mayer C."/>
        </authorList>
    </citation>
    <scope>NUCLEOTIDE SEQUENCE [LARGE SCALE GENOMIC DNA]</scope>
    <source>
        <strain evidence="2">NO-MEL_2022_Ind0_liver</strain>
    </source>
</reference>
<feature type="coiled-coil region" evidence="1">
    <location>
        <begin position="15"/>
        <end position="87"/>
    </location>
</feature>
<evidence type="ECO:0000256" key="1">
    <source>
        <dbReference type="SAM" id="Coils"/>
    </source>
</evidence>
<gene>
    <name evidence="2" type="ORF">VZT92_017342</name>
</gene>
<dbReference type="Proteomes" id="UP001488805">
    <property type="component" value="Unassembled WGS sequence"/>
</dbReference>
<accession>A0AAW1ERS5</accession>
<name>A0AAW1ERS5_ZOAVI</name>
<dbReference type="AlphaFoldDB" id="A0AAW1ERS5"/>
<sequence length="103" mass="12084">MRQELQLLKDRNQHVRALEKSFNDTEAQREAISQDNDALQHEIKELYKQVEFGKALQVTGEAMQASIKDLSRQNEELQRLNQEHDMVMVWSDRCKETQGRTVA</sequence>
<proteinExistence type="predicted"/>
<protein>
    <submittedName>
        <fullName evidence="2">Uncharacterized protein</fullName>
    </submittedName>
</protein>
<evidence type="ECO:0000313" key="2">
    <source>
        <dbReference type="EMBL" id="KAK9524987.1"/>
    </source>
</evidence>
<keyword evidence="3" id="KW-1185">Reference proteome</keyword>
<keyword evidence="1" id="KW-0175">Coiled coil</keyword>